<accession>A0ABP9SZU4</accession>
<keyword evidence="1" id="KW-0812">Transmembrane</keyword>
<feature type="transmembrane region" description="Helical" evidence="1">
    <location>
        <begin position="129"/>
        <end position="148"/>
    </location>
</feature>
<dbReference type="Proteomes" id="UP001499878">
    <property type="component" value="Unassembled WGS sequence"/>
</dbReference>
<keyword evidence="1" id="KW-1133">Transmembrane helix</keyword>
<evidence type="ECO:0008006" key="4">
    <source>
        <dbReference type="Google" id="ProtNLM"/>
    </source>
</evidence>
<sequence length="166" mass="17209">MESVAGGVRGGADAWSVAAVPPRTHFARSGERHMRESDPMTPATTRRPAGVTLAVVLLALGTLTAVAAATADPQAQARTLMTALWLACVWFAVRAGRGRRTARTTAACLTVLILLLAAPFALVDPLYGGLTLLTAAVLAVPGLFLLYAPAAEAYVRARQGDEGSEA</sequence>
<organism evidence="2 3">
    <name type="scientific">Streptomyces thinghirensis</name>
    <dbReference type="NCBI Taxonomy" id="551547"/>
    <lineage>
        <taxon>Bacteria</taxon>
        <taxon>Bacillati</taxon>
        <taxon>Actinomycetota</taxon>
        <taxon>Actinomycetes</taxon>
        <taxon>Kitasatosporales</taxon>
        <taxon>Streptomycetaceae</taxon>
        <taxon>Streptomyces</taxon>
    </lineage>
</organism>
<name>A0ABP9SZU4_9ACTN</name>
<gene>
    <name evidence="2" type="ORF">GCM10023323_09090</name>
</gene>
<protein>
    <recommendedName>
        <fullName evidence="4">Integral membrane protein</fullName>
    </recommendedName>
</protein>
<keyword evidence="1" id="KW-0472">Membrane</keyword>
<feature type="transmembrane region" description="Helical" evidence="1">
    <location>
        <begin position="105"/>
        <end position="123"/>
    </location>
</feature>
<proteinExistence type="predicted"/>
<feature type="transmembrane region" description="Helical" evidence="1">
    <location>
        <begin position="75"/>
        <end position="93"/>
    </location>
</feature>
<evidence type="ECO:0000313" key="3">
    <source>
        <dbReference type="Proteomes" id="UP001499878"/>
    </source>
</evidence>
<feature type="transmembrane region" description="Helical" evidence="1">
    <location>
        <begin position="49"/>
        <end position="69"/>
    </location>
</feature>
<comment type="caution">
    <text evidence="2">The sequence shown here is derived from an EMBL/GenBank/DDBJ whole genome shotgun (WGS) entry which is preliminary data.</text>
</comment>
<evidence type="ECO:0000256" key="1">
    <source>
        <dbReference type="SAM" id="Phobius"/>
    </source>
</evidence>
<evidence type="ECO:0000313" key="2">
    <source>
        <dbReference type="EMBL" id="GAA5204772.1"/>
    </source>
</evidence>
<keyword evidence="3" id="KW-1185">Reference proteome</keyword>
<dbReference type="EMBL" id="BAABJR010000002">
    <property type="protein sequence ID" value="GAA5204772.1"/>
    <property type="molecule type" value="Genomic_DNA"/>
</dbReference>
<reference evidence="3" key="1">
    <citation type="journal article" date="2019" name="Int. J. Syst. Evol. Microbiol.">
        <title>The Global Catalogue of Microorganisms (GCM) 10K type strain sequencing project: providing services to taxonomists for standard genome sequencing and annotation.</title>
        <authorList>
            <consortium name="The Broad Institute Genomics Platform"/>
            <consortium name="The Broad Institute Genome Sequencing Center for Infectious Disease"/>
            <person name="Wu L."/>
            <person name="Ma J."/>
        </authorList>
    </citation>
    <scope>NUCLEOTIDE SEQUENCE [LARGE SCALE GENOMIC DNA]</scope>
    <source>
        <strain evidence="3">JCM 18306</strain>
    </source>
</reference>